<evidence type="ECO:0000256" key="1">
    <source>
        <dbReference type="SAM" id="SignalP"/>
    </source>
</evidence>
<comment type="caution">
    <text evidence="2">The sequence shown here is derived from an EMBL/GenBank/DDBJ whole genome shotgun (WGS) entry which is preliminary data.</text>
</comment>
<keyword evidence="1" id="KW-0732">Signal</keyword>
<reference evidence="2 3" key="1">
    <citation type="submission" date="2019-12" db="EMBL/GenBank/DDBJ databases">
        <title>Chromosome-level assembly of the Caenorhabditis remanei genome.</title>
        <authorList>
            <person name="Teterina A.A."/>
            <person name="Willis J.H."/>
            <person name="Phillips P.C."/>
        </authorList>
    </citation>
    <scope>NUCLEOTIDE SEQUENCE [LARGE SCALE GENOMIC DNA]</scope>
    <source>
        <strain evidence="2 3">PX506</strain>
        <tissue evidence="2">Whole organism</tissue>
    </source>
</reference>
<feature type="signal peptide" evidence="1">
    <location>
        <begin position="1"/>
        <end position="21"/>
    </location>
</feature>
<evidence type="ECO:0000313" key="2">
    <source>
        <dbReference type="EMBL" id="KAF1746550.1"/>
    </source>
</evidence>
<dbReference type="RefSeq" id="XP_003090551.2">
    <property type="nucleotide sequence ID" value="XM_003090503.2"/>
</dbReference>
<dbReference type="EMBL" id="WUAV01000006">
    <property type="protein sequence ID" value="KAF1746550.1"/>
    <property type="molecule type" value="Genomic_DNA"/>
</dbReference>
<dbReference type="CTD" id="9823392"/>
<proteinExistence type="predicted"/>
<organism evidence="2 3">
    <name type="scientific">Caenorhabditis remanei</name>
    <name type="common">Caenorhabditis vulgaris</name>
    <dbReference type="NCBI Taxonomy" id="31234"/>
    <lineage>
        <taxon>Eukaryota</taxon>
        <taxon>Metazoa</taxon>
        <taxon>Ecdysozoa</taxon>
        <taxon>Nematoda</taxon>
        <taxon>Chromadorea</taxon>
        <taxon>Rhabditida</taxon>
        <taxon>Rhabditina</taxon>
        <taxon>Rhabditomorpha</taxon>
        <taxon>Rhabditoidea</taxon>
        <taxon>Rhabditidae</taxon>
        <taxon>Peloderinae</taxon>
        <taxon>Caenorhabditis</taxon>
    </lineage>
</organism>
<feature type="chain" id="PRO_5025600771" evidence="1">
    <location>
        <begin position="22"/>
        <end position="123"/>
    </location>
</feature>
<accession>A0A6A5FV90</accession>
<evidence type="ECO:0000313" key="3">
    <source>
        <dbReference type="Proteomes" id="UP000483820"/>
    </source>
</evidence>
<name>A0A6A5FV90_CAERE</name>
<sequence length="123" mass="13957">MASHQLVKLFVCFALSIPSWTLTCHFSTMCVNDYDVIDNQNVCMAYIHVPSGGFYFGGLIHDVKKISPTYNLTSGQDCQIKTVDNDQFYECFCFTPLCNHPYSVKEFVSRGSTLKPIYVRSSM</sequence>
<dbReference type="Proteomes" id="UP000483820">
    <property type="component" value="Chromosome X"/>
</dbReference>
<dbReference type="KEGG" id="crq:GCK72_023007"/>
<dbReference type="AlphaFoldDB" id="A0A6A5FV90"/>
<protein>
    <submittedName>
        <fullName evidence="2">Uncharacterized protein</fullName>
    </submittedName>
</protein>
<gene>
    <name evidence="2" type="ORF">GCK72_023007</name>
</gene>
<dbReference type="GeneID" id="9823392"/>